<evidence type="ECO:0000313" key="2">
    <source>
        <dbReference type="EMBL" id="MEQ2379739.1"/>
    </source>
</evidence>
<dbReference type="EMBL" id="JBBMER010000004">
    <property type="protein sequence ID" value="MEQ2379739.1"/>
    <property type="molecule type" value="Genomic_DNA"/>
</dbReference>
<gene>
    <name evidence="2" type="ORF">WMO14_07580</name>
</gene>
<dbReference type="RefSeq" id="WP_055176015.1">
    <property type="nucleotide sequence ID" value="NZ_DAWCMB010000397.1"/>
</dbReference>
<feature type="region of interest" description="Disordered" evidence="1">
    <location>
        <begin position="196"/>
        <end position="231"/>
    </location>
</feature>
<dbReference type="Proteomes" id="UP001442364">
    <property type="component" value="Unassembled WGS sequence"/>
</dbReference>
<evidence type="ECO:0000256" key="1">
    <source>
        <dbReference type="SAM" id="MobiDB-lite"/>
    </source>
</evidence>
<accession>A0ABV1BVG6</accession>
<protein>
    <submittedName>
        <fullName evidence="2">Uncharacterized protein</fullName>
    </submittedName>
</protein>
<reference evidence="2 3" key="1">
    <citation type="submission" date="2024-03" db="EMBL/GenBank/DDBJ databases">
        <title>Human intestinal bacterial collection.</title>
        <authorList>
            <person name="Pauvert C."/>
            <person name="Hitch T.C.A."/>
            <person name="Clavel T."/>
        </authorList>
    </citation>
    <scope>NUCLEOTIDE SEQUENCE [LARGE SCALE GENOMIC DNA]</scope>
    <source>
        <strain evidence="2 3">CLA-AA-H255</strain>
    </source>
</reference>
<evidence type="ECO:0000313" key="3">
    <source>
        <dbReference type="Proteomes" id="UP001442364"/>
    </source>
</evidence>
<comment type="caution">
    <text evidence="2">The sequence shown here is derived from an EMBL/GenBank/DDBJ whole genome shotgun (WGS) entry which is preliminary data.</text>
</comment>
<proteinExistence type="predicted"/>
<organism evidence="2 3">
    <name type="scientific">[Lactobacillus] rogosae</name>
    <dbReference type="NCBI Taxonomy" id="706562"/>
    <lineage>
        <taxon>Bacteria</taxon>
        <taxon>Bacillati</taxon>
        <taxon>Bacillota</taxon>
        <taxon>Clostridia</taxon>
        <taxon>Lachnospirales</taxon>
        <taxon>Lachnospiraceae</taxon>
        <taxon>Lachnospira</taxon>
    </lineage>
</organism>
<feature type="compositionally biased region" description="Basic and acidic residues" evidence="1">
    <location>
        <begin position="196"/>
        <end position="210"/>
    </location>
</feature>
<keyword evidence="3" id="KW-1185">Reference proteome</keyword>
<name>A0ABV1BVG6_9FIRM</name>
<sequence length="231" mass="25398">MAKKKSGIVKAAVGIGAVVVAGKVAYEKYKTTKSRYTKEEQDSADLEVRKYNAICEKKVVEVEDEEFVGCEIKSVASNTTLDLGLAVFEKDVYINFESVCSNVTIILPEGVNVACDIEKRIAGVHNLVENVDEEGIHTVYVIGKATLSKVDIIPVNFYVDDDDVEDILAEDDFDEEEAFPESGDVDVKVINKSEKEAVSEETVKSEDGFKPADNADTTEDNTETINLEEVK</sequence>